<dbReference type="GO" id="GO:0016853">
    <property type="term" value="F:isomerase activity"/>
    <property type="evidence" value="ECO:0007669"/>
    <property type="project" value="UniProtKB-KW"/>
</dbReference>
<dbReference type="Gene3D" id="3.90.226.10">
    <property type="entry name" value="2-enoyl-CoA Hydratase, Chain A, domain 1"/>
    <property type="match status" value="1"/>
</dbReference>
<dbReference type="InterPro" id="IPR001753">
    <property type="entry name" value="Enoyl-CoA_hydra/iso"/>
</dbReference>
<dbReference type="InterPro" id="IPR018376">
    <property type="entry name" value="Enoyl-CoA_hyd/isom_CS"/>
</dbReference>
<evidence type="ECO:0000313" key="3">
    <source>
        <dbReference type="EMBL" id="RCL76105.1"/>
    </source>
</evidence>
<dbReference type="NCBIfam" id="NF004635">
    <property type="entry name" value="PRK05981.1"/>
    <property type="match status" value="1"/>
</dbReference>
<dbReference type="SUPFAM" id="SSF52096">
    <property type="entry name" value="ClpP/crotonase"/>
    <property type="match status" value="1"/>
</dbReference>
<organism evidence="3 4">
    <name type="scientific">PS1 clade bacterium</name>
    <dbReference type="NCBI Taxonomy" id="2175152"/>
    <lineage>
        <taxon>Bacteria</taxon>
        <taxon>Pseudomonadati</taxon>
        <taxon>Pseudomonadota</taxon>
        <taxon>Alphaproteobacteria</taxon>
        <taxon>PS1 clade</taxon>
    </lineage>
</organism>
<gene>
    <name evidence="3" type="ORF">DBW69_05570</name>
</gene>
<reference evidence="3 4" key="1">
    <citation type="journal article" date="2018" name="Microbiome">
        <title>Fine metagenomic profile of the Mediterranean stratified and mixed water columns revealed by assembly and recruitment.</title>
        <authorList>
            <person name="Haro-Moreno J.M."/>
            <person name="Lopez-Perez M."/>
            <person name="De La Torre J.R."/>
            <person name="Picazo A."/>
            <person name="Camacho A."/>
            <person name="Rodriguez-Valera F."/>
        </authorList>
    </citation>
    <scope>NUCLEOTIDE SEQUENCE [LARGE SCALE GENOMIC DNA]</scope>
    <source>
        <strain evidence="3">MED-G55</strain>
    </source>
</reference>
<dbReference type="Pfam" id="PF00378">
    <property type="entry name" value="ECH_1"/>
    <property type="match status" value="1"/>
</dbReference>
<dbReference type="EMBL" id="QOQF01000024">
    <property type="protein sequence ID" value="RCL76105.1"/>
    <property type="molecule type" value="Genomic_DNA"/>
</dbReference>
<dbReference type="Gene3D" id="1.10.12.10">
    <property type="entry name" value="Lyase 2-enoyl-coa Hydratase, Chain A, domain 2"/>
    <property type="match status" value="1"/>
</dbReference>
<keyword evidence="3" id="KW-0413">Isomerase</keyword>
<accession>A0A368DY05</accession>
<comment type="similarity">
    <text evidence="1 2">Belongs to the enoyl-CoA hydratase/isomerase family.</text>
</comment>
<dbReference type="AlphaFoldDB" id="A0A368DY05"/>
<sequence>MTEMSLSDVILKIDNELATITLNSPDTLNALSKGVLTGMYEALDHIEHGGHNIRCLIITGEGRAFSSGANLTETMEGGANENGFPVDVGQQLELSYHPIMRRLRNLHCPIISAVNGPCAGAAVGIALSCDLIMATRSSYFLLAFRNIGLVPDCGVTWIVPRLIGGARARELALLGEKLPAETAQEWGLINRVFDDETLMEETEKVARKLAEGPSGQSFIRQAMWDSLDNNFETQLDRERQLQFQAGQTGDFYEGVTAFLEKRSAKFTGK</sequence>
<protein>
    <submittedName>
        <fullName evidence="3">Enoyl-CoA hydratase/isomerase</fullName>
    </submittedName>
</protein>
<name>A0A368DY05_9PROT</name>
<dbReference type="PROSITE" id="PS00166">
    <property type="entry name" value="ENOYL_COA_HYDRATASE"/>
    <property type="match status" value="1"/>
</dbReference>
<evidence type="ECO:0000313" key="4">
    <source>
        <dbReference type="Proteomes" id="UP000252132"/>
    </source>
</evidence>
<dbReference type="PANTHER" id="PTHR43459">
    <property type="entry name" value="ENOYL-COA HYDRATASE"/>
    <property type="match status" value="1"/>
</dbReference>
<comment type="caution">
    <text evidence="3">The sequence shown here is derived from an EMBL/GenBank/DDBJ whole genome shotgun (WGS) entry which is preliminary data.</text>
</comment>
<dbReference type="CDD" id="cd06558">
    <property type="entry name" value="crotonase-like"/>
    <property type="match status" value="1"/>
</dbReference>
<proteinExistence type="inferred from homology"/>
<dbReference type="Proteomes" id="UP000252132">
    <property type="component" value="Unassembled WGS sequence"/>
</dbReference>
<dbReference type="InterPro" id="IPR014748">
    <property type="entry name" value="Enoyl-CoA_hydra_C"/>
</dbReference>
<dbReference type="PANTHER" id="PTHR43459:SF1">
    <property type="entry name" value="EG:BACN32G11.4 PROTEIN"/>
    <property type="match status" value="1"/>
</dbReference>
<evidence type="ECO:0000256" key="1">
    <source>
        <dbReference type="ARBA" id="ARBA00005254"/>
    </source>
</evidence>
<evidence type="ECO:0000256" key="2">
    <source>
        <dbReference type="RuleBase" id="RU003707"/>
    </source>
</evidence>
<dbReference type="InterPro" id="IPR029045">
    <property type="entry name" value="ClpP/crotonase-like_dom_sf"/>
</dbReference>